<reference evidence="2 3" key="1">
    <citation type="submission" date="2018-08" db="EMBL/GenBank/DDBJ databases">
        <title>A genome reference for cultivated species of the human gut microbiota.</title>
        <authorList>
            <person name="Zou Y."/>
            <person name="Xue W."/>
            <person name="Luo G."/>
        </authorList>
    </citation>
    <scope>NUCLEOTIDE SEQUENCE [LARGE SCALE GENOMIC DNA]</scope>
    <source>
        <strain evidence="2 3">AF29-2BH</strain>
    </source>
</reference>
<dbReference type="AlphaFoldDB" id="A0A411ZPH8"/>
<organism evidence="2 3">
    <name type="scientific">Blautia obeum</name>
    <dbReference type="NCBI Taxonomy" id="40520"/>
    <lineage>
        <taxon>Bacteria</taxon>
        <taxon>Bacillati</taxon>
        <taxon>Bacillota</taxon>
        <taxon>Clostridia</taxon>
        <taxon>Lachnospirales</taxon>
        <taxon>Lachnospiraceae</taxon>
        <taxon>Blautia</taxon>
    </lineage>
</organism>
<evidence type="ECO:0000313" key="2">
    <source>
        <dbReference type="EMBL" id="RGQ04690.1"/>
    </source>
</evidence>
<comment type="caution">
    <text evidence="2">The sequence shown here is derived from an EMBL/GenBank/DDBJ whole genome shotgun (WGS) entry which is preliminary data.</text>
</comment>
<sequence length="291" mass="32923">MKKRKLLMGALFCSIGIMGSTTVYAKNLTIDGISFEIPDEWQEVQNETKEDGSAYIKYRFAGGEPYYYTVPYADDTTIVDDTMFDAGREELRKTDGYTEISTSVDDVNGIRKHFTSFYVGDDMGMLVSFDTGKSILNAVYITPEGTSYDDSSQWAKSVDNPKKADDTVNDKTYSVAPEDTIKSTIKSRISDQYRDTDITEITINEDAGTDTLDDYIALVYLKWNVQNSKDTSEKMLSMYSNDLAAYLAEKCPNVSEVSVFWEVPYLTTNTSKWSFERNGENMYLTDNVLGW</sequence>
<evidence type="ECO:0000256" key="1">
    <source>
        <dbReference type="SAM" id="SignalP"/>
    </source>
</evidence>
<name>A0A411ZPH8_9FIRM</name>
<evidence type="ECO:0000313" key="3">
    <source>
        <dbReference type="Proteomes" id="UP000283585"/>
    </source>
</evidence>
<gene>
    <name evidence="2" type="ORF">DWZ12_08965</name>
</gene>
<keyword evidence="1" id="KW-0732">Signal</keyword>
<dbReference type="EMBL" id="QRSS01000009">
    <property type="protein sequence ID" value="RGQ04690.1"/>
    <property type="molecule type" value="Genomic_DNA"/>
</dbReference>
<proteinExistence type="predicted"/>
<feature type="chain" id="PRO_5019348744" evidence="1">
    <location>
        <begin position="26"/>
        <end position="291"/>
    </location>
</feature>
<feature type="signal peptide" evidence="1">
    <location>
        <begin position="1"/>
        <end position="25"/>
    </location>
</feature>
<dbReference type="Proteomes" id="UP000283585">
    <property type="component" value="Unassembled WGS sequence"/>
</dbReference>
<accession>A0A411ZPH8</accession>
<protein>
    <submittedName>
        <fullName evidence="2">Uncharacterized protein</fullName>
    </submittedName>
</protein>
<dbReference type="RefSeq" id="WP_118044684.1">
    <property type="nucleotide sequence ID" value="NZ_QRSS01000009.1"/>
</dbReference>